<dbReference type="EMBL" id="JAHRIP010015863">
    <property type="protein sequence ID" value="MEQ2285991.1"/>
    <property type="molecule type" value="Genomic_DNA"/>
</dbReference>
<reference evidence="2 3" key="1">
    <citation type="submission" date="2021-06" db="EMBL/GenBank/DDBJ databases">
        <authorList>
            <person name="Palmer J.M."/>
        </authorList>
    </citation>
    <scope>NUCLEOTIDE SEQUENCE [LARGE SCALE GENOMIC DNA]</scope>
    <source>
        <strain evidence="2 3">AS_MEX2019</strain>
        <tissue evidence="2">Muscle</tissue>
    </source>
</reference>
<evidence type="ECO:0000256" key="1">
    <source>
        <dbReference type="SAM" id="MobiDB-lite"/>
    </source>
</evidence>
<feature type="compositionally biased region" description="Basic residues" evidence="1">
    <location>
        <begin position="72"/>
        <end position="81"/>
    </location>
</feature>
<evidence type="ECO:0000313" key="2">
    <source>
        <dbReference type="EMBL" id="MEQ2285991.1"/>
    </source>
</evidence>
<gene>
    <name evidence="2" type="ORF">AMECASPLE_037623</name>
</gene>
<feature type="region of interest" description="Disordered" evidence="1">
    <location>
        <begin position="1"/>
        <end position="86"/>
    </location>
</feature>
<dbReference type="Proteomes" id="UP001469553">
    <property type="component" value="Unassembled WGS sequence"/>
</dbReference>
<organism evidence="2 3">
    <name type="scientific">Ameca splendens</name>
    <dbReference type="NCBI Taxonomy" id="208324"/>
    <lineage>
        <taxon>Eukaryota</taxon>
        <taxon>Metazoa</taxon>
        <taxon>Chordata</taxon>
        <taxon>Craniata</taxon>
        <taxon>Vertebrata</taxon>
        <taxon>Euteleostomi</taxon>
        <taxon>Actinopterygii</taxon>
        <taxon>Neopterygii</taxon>
        <taxon>Teleostei</taxon>
        <taxon>Neoteleostei</taxon>
        <taxon>Acanthomorphata</taxon>
        <taxon>Ovalentaria</taxon>
        <taxon>Atherinomorphae</taxon>
        <taxon>Cyprinodontiformes</taxon>
        <taxon>Goodeidae</taxon>
        <taxon>Ameca</taxon>
    </lineage>
</organism>
<sequence>MHQPGNRCQPLQAKHISLAAPVRTQDMLHRPTHLTANRSLAPSQGQEPQKEALEEGLHSTPRTGHPANPTPKPRRSPRMPAKHGTPLAPTTVFAIIYLLCSF</sequence>
<accession>A0ABV0XX99</accession>
<protein>
    <submittedName>
        <fullName evidence="2">Uncharacterized protein</fullName>
    </submittedName>
</protein>
<proteinExistence type="predicted"/>
<keyword evidence="3" id="KW-1185">Reference proteome</keyword>
<evidence type="ECO:0000313" key="3">
    <source>
        <dbReference type="Proteomes" id="UP001469553"/>
    </source>
</evidence>
<feature type="compositionally biased region" description="Basic and acidic residues" evidence="1">
    <location>
        <begin position="48"/>
        <end position="57"/>
    </location>
</feature>
<name>A0ABV0XX99_9TELE</name>
<feature type="compositionally biased region" description="Polar residues" evidence="1">
    <location>
        <begin position="34"/>
        <end position="47"/>
    </location>
</feature>
<comment type="caution">
    <text evidence="2">The sequence shown here is derived from an EMBL/GenBank/DDBJ whole genome shotgun (WGS) entry which is preliminary data.</text>
</comment>